<accession>A0AAN7QX59</accession>
<evidence type="ECO:0000256" key="1">
    <source>
        <dbReference type="SAM" id="MobiDB-lite"/>
    </source>
</evidence>
<proteinExistence type="predicted"/>
<keyword evidence="3" id="KW-1185">Reference proteome</keyword>
<comment type="caution">
    <text evidence="2">The sequence shown here is derived from an EMBL/GenBank/DDBJ whole genome shotgun (WGS) entry which is preliminary data.</text>
</comment>
<dbReference type="AlphaFoldDB" id="A0AAN7QX59"/>
<reference evidence="2 3" key="1">
    <citation type="journal article" date="2023" name="Hortic Res">
        <title>Pangenome of water caltrop reveals structural variations and asymmetric subgenome divergence after allopolyploidization.</title>
        <authorList>
            <person name="Zhang X."/>
            <person name="Chen Y."/>
            <person name="Wang L."/>
            <person name="Yuan Y."/>
            <person name="Fang M."/>
            <person name="Shi L."/>
            <person name="Lu R."/>
            <person name="Comes H.P."/>
            <person name="Ma Y."/>
            <person name="Chen Y."/>
            <person name="Huang G."/>
            <person name="Zhou Y."/>
            <person name="Zheng Z."/>
            <person name="Qiu Y."/>
        </authorList>
    </citation>
    <scope>NUCLEOTIDE SEQUENCE [LARGE SCALE GENOMIC DNA]</scope>
    <source>
        <strain evidence="2">F231</strain>
    </source>
</reference>
<protein>
    <submittedName>
        <fullName evidence="2">Uncharacterized protein</fullName>
    </submittedName>
</protein>
<name>A0AAN7QX59_TRANT</name>
<organism evidence="2 3">
    <name type="scientific">Trapa natans</name>
    <name type="common">Water chestnut</name>
    <dbReference type="NCBI Taxonomy" id="22666"/>
    <lineage>
        <taxon>Eukaryota</taxon>
        <taxon>Viridiplantae</taxon>
        <taxon>Streptophyta</taxon>
        <taxon>Embryophyta</taxon>
        <taxon>Tracheophyta</taxon>
        <taxon>Spermatophyta</taxon>
        <taxon>Magnoliopsida</taxon>
        <taxon>eudicotyledons</taxon>
        <taxon>Gunneridae</taxon>
        <taxon>Pentapetalae</taxon>
        <taxon>rosids</taxon>
        <taxon>malvids</taxon>
        <taxon>Myrtales</taxon>
        <taxon>Lythraceae</taxon>
        <taxon>Trapa</taxon>
    </lineage>
</organism>
<feature type="compositionally biased region" description="Low complexity" evidence="1">
    <location>
        <begin position="100"/>
        <end position="118"/>
    </location>
</feature>
<evidence type="ECO:0000313" key="3">
    <source>
        <dbReference type="Proteomes" id="UP001346149"/>
    </source>
</evidence>
<feature type="compositionally biased region" description="Basic residues" evidence="1">
    <location>
        <begin position="10"/>
        <end position="20"/>
    </location>
</feature>
<gene>
    <name evidence="2" type="ORF">SAY86_007633</name>
</gene>
<evidence type="ECO:0000313" key="2">
    <source>
        <dbReference type="EMBL" id="KAK4783259.1"/>
    </source>
</evidence>
<feature type="region of interest" description="Disordered" evidence="1">
    <location>
        <begin position="1"/>
        <end position="20"/>
    </location>
</feature>
<dbReference type="EMBL" id="JAXQNO010000015">
    <property type="protein sequence ID" value="KAK4783259.1"/>
    <property type="molecule type" value="Genomic_DNA"/>
</dbReference>
<dbReference type="Proteomes" id="UP001346149">
    <property type="component" value="Unassembled WGS sequence"/>
</dbReference>
<feature type="compositionally biased region" description="Basic residues" evidence="1">
    <location>
        <begin position="77"/>
        <end position="99"/>
    </location>
</feature>
<feature type="region of interest" description="Disordered" evidence="1">
    <location>
        <begin position="75"/>
        <end position="118"/>
    </location>
</feature>
<sequence>MPRPTARQPKQSRRNRSADRKKNKRLLCFCSPPSLSSLFCYSKRTISELENPDAMSGLIAFLSFPLELVARSNGAGHRSRRFRPSKNWRGRLSRSRTTRRGSTSTRTAAPAASSWPTSTWTCSSRCQPSPRINSFKVHRLLITSVMVAAKFVDDM</sequence>
<dbReference type="Gene3D" id="1.10.472.10">
    <property type="entry name" value="Cyclin-like"/>
    <property type="match status" value="1"/>
</dbReference>